<organism evidence="2 3">
    <name type="scientific">Allocoleopsis franciscana PCC 7113</name>
    <dbReference type="NCBI Taxonomy" id="1173027"/>
    <lineage>
        <taxon>Bacteria</taxon>
        <taxon>Bacillati</taxon>
        <taxon>Cyanobacteriota</taxon>
        <taxon>Cyanophyceae</taxon>
        <taxon>Coleofasciculales</taxon>
        <taxon>Coleofasciculaceae</taxon>
        <taxon>Allocoleopsis</taxon>
        <taxon>Allocoleopsis franciscana</taxon>
    </lineage>
</organism>
<keyword evidence="3" id="KW-1185">Reference proteome</keyword>
<gene>
    <name evidence="2" type="ORF">Mic7113_3741</name>
</gene>
<dbReference type="STRING" id="1173027.Mic7113_3741"/>
<dbReference type="KEGG" id="mic:Mic7113_3741"/>
<dbReference type="eggNOG" id="COG0438">
    <property type="taxonomic scope" value="Bacteria"/>
</dbReference>
<dbReference type="GO" id="GO:0016757">
    <property type="term" value="F:glycosyltransferase activity"/>
    <property type="evidence" value="ECO:0007669"/>
    <property type="project" value="InterPro"/>
</dbReference>
<keyword evidence="2" id="KW-0808">Transferase</keyword>
<dbReference type="InterPro" id="IPR001296">
    <property type="entry name" value="Glyco_trans_1"/>
</dbReference>
<feature type="domain" description="Glycosyl transferase family 1" evidence="1">
    <location>
        <begin position="242"/>
        <end position="401"/>
    </location>
</feature>
<dbReference type="EMBL" id="CP003630">
    <property type="protein sequence ID" value="AFZ19460.1"/>
    <property type="molecule type" value="Genomic_DNA"/>
</dbReference>
<dbReference type="PATRIC" id="fig|1173027.3.peg.4115"/>
<sequence>MLTKAREYEIVSYRQSVQQKGMLLVLPVPLRAKGKQIFLESQACNGLEQWANNFGSVVVAAPLLPEALATEGKTMTWRDTATLAGPHRFEFVPLPWAYSLPKFLSNYPSVRASLGELISRCRYLQFAIGGLFGDWAAVAALEAHKQGRPYSIHTDRVEHEVMLRSRQGATLKTRLKSRAMAPLIASYHKQIIKNCALGLWHGQDCYSAYSPFCQNSHLIHDIHTKPSDSIGNLELFKKARCAKSDETIRICYAGRIDPMKAPLDWVKAVGRARDLGVNLHATWMGDGSLMTEMKAMIAEMGLSSVIELTGFESDRKKVFKKISESHLMLFTHVTPESPRCLIESLVRGTPIIGYHSDYADDLVNNHGGGMFVPVENWEQLGNLIAQLSNDRERLSTLIQEAGKNGTRFNDQAVFHERSELIKKHLA</sequence>
<dbReference type="Gene3D" id="3.40.50.2000">
    <property type="entry name" value="Glycogen Phosphorylase B"/>
    <property type="match status" value="1"/>
</dbReference>
<reference evidence="2 3" key="1">
    <citation type="submission" date="2012-06" db="EMBL/GenBank/DDBJ databases">
        <title>Finished chromosome of genome of Microcoleus sp. PCC 7113.</title>
        <authorList>
            <consortium name="US DOE Joint Genome Institute"/>
            <person name="Gugger M."/>
            <person name="Coursin T."/>
            <person name="Rippka R."/>
            <person name="Tandeau De Marsac N."/>
            <person name="Huntemann M."/>
            <person name="Wei C.-L."/>
            <person name="Han J."/>
            <person name="Detter J.C."/>
            <person name="Han C."/>
            <person name="Tapia R."/>
            <person name="Chen A."/>
            <person name="Kyrpides N."/>
            <person name="Mavromatis K."/>
            <person name="Markowitz V."/>
            <person name="Szeto E."/>
            <person name="Ivanova N."/>
            <person name="Pagani I."/>
            <person name="Pati A."/>
            <person name="Goodwin L."/>
            <person name="Nordberg H.P."/>
            <person name="Cantor M.N."/>
            <person name="Hua S.X."/>
            <person name="Woyke T."/>
            <person name="Kerfeld C.A."/>
        </authorList>
    </citation>
    <scope>NUCLEOTIDE SEQUENCE [LARGE SCALE GENOMIC DNA]</scope>
    <source>
        <strain evidence="2 3">PCC 7113</strain>
    </source>
</reference>
<dbReference type="Pfam" id="PF00534">
    <property type="entry name" value="Glycos_transf_1"/>
    <property type="match status" value="1"/>
</dbReference>
<dbReference type="PANTHER" id="PTHR12526">
    <property type="entry name" value="GLYCOSYLTRANSFERASE"/>
    <property type="match status" value="1"/>
</dbReference>
<dbReference type="RefSeq" id="WP_015183601.1">
    <property type="nucleotide sequence ID" value="NC_019738.1"/>
</dbReference>
<accession>K9WGC8</accession>
<name>K9WGC8_9CYAN</name>
<evidence type="ECO:0000313" key="3">
    <source>
        <dbReference type="Proteomes" id="UP000010471"/>
    </source>
</evidence>
<proteinExistence type="predicted"/>
<evidence type="ECO:0000313" key="2">
    <source>
        <dbReference type="EMBL" id="AFZ19460.1"/>
    </source>
</evidence>
<dbReference type="Proteomes" id="UP000010471">
    <property type="component" value="Chromosome"/>
</dbReference>
<dbReference type="SUPFAM" id="SSF53756">
    <property type="entry name" value="UDP-Glycosyltransferase/glycogen phosphorylase"/>
    <property type="match status" value="1"/>
</dbReference>
<evidence type="ECO:0000259" key="1">
    <source>
        <dbReference type="Pfam" id="PF00534"/>
    </source>
</evidence>
<dbReference type="HOGENOM" id="CLU_595599_0_0_3"/>
<dbReference type="AlphaFoldDB" id="K9WGC8"/>
<protein>
    <submittedName>
        <fullName evidence="2">Glycosyltransferase</fullName>
    </submittedName>
</protein>